<dbReference type="EMBL" id="CAMXCT010000838">
    <property type="protein sequence ID" value="CAI3983830.1"/>
    <property type="molecule type" value="Genomic_DNA"/>
</dbReference>
<sequence>MRRRIKEYNRDHAVRKKDLMDENVQGWGTKRSEKIRGRGKYREWTSAAILRVACSPQLQLLSSAVLGYR</sequence>
<gene>
    <name evidence="1" type="ORF">C1SCF055_LOCUS11410</name>
</gene>
<dbReference type="EMBL" id="CAMXCT020000838">
    <property type="protein sequence ID" value="CAL1137205.1"/>
    <property type="molecule type" value="Genomic_DNA"/>
</dbReference>
<evidence type="ECO:0000313" key="1">
    <source>
        <dbReference type="EMBL" id="CAI3983830.1"/>
    </source>
</evidence>
<evidence type="ECO:0000313" key="2">
    <source>
        <dbReference type="EMBL" id="CAL4771142.1"/>
    </source>
</evidence>
<reference evidence="1" key="1">
    <citation type="submission" date="2022-10" db="EMBL/GenBank/DDBJ databases">
        <authorList>
            <person name="Chen Y."/>
            <person name="Dougan E. K."/>
            <person name="Chan C."/>
            <person name="Rhodes N."/>
            <person name="Thang M."/>
        </authorList>
    </citation>
    <scope>NUCLEOTIDE SEQUENCE</scope>
</reference>
<name>A0A9P1C3M6_9DINO</name>
<organism evidence="1">
    <name type="scientific">Cladocopium goreaui</name>
    <dbReference type="NCBI Taxonomy" id="2562237"/>
    <lineage>
        <taxon>Eukaryota</taxon>
        <taxon>Sar</taxon>
        <taxon>Alveolata</taxon>
        <taxon>Dinophyceae</taxon>
        <taxon>Suessiales</taxon>
        <taxon>Symbiodiniaceae</taxon>
        <taxon>Cladocopium</taxon>
    </lineage>
</organism>
<keyword evidence="3" id="KW-1185">Reference proteome</keyword>
<dbReference type="AlphaFoldDB" id="A0A9P1C3M6"/>
<evidence type="ECO:0000313" key="3">
    <source>
        <dbReference type="Proteomes" id="UP001152797"/>
    </source>
</evidence>
<reference evidence="2 3" key="2">
    <citation type="submission" date="2024-05" db="EMBL/GenBank/DDBJ databases">
        <authorList>
            <person name="Chen Y."/>
            <person name="Shah S."/>
            <person name="Dougan E. K."/>
            <person name="Thang M."/>
            <person name="Chan C."/>
        </authorList>
    </citation>
    <scope>NUCLEOTIDE SEQUENCE [LARGE SCALE GENOMIC DNA]</scope>
</reference>
<accession>A0A9P1C3M6</accession>
<dbReference type="EMBL" id="CAMXCT030000838">
    <property type="protein sequence ID" value="CAL4771142.1"/>
    <property type="molecule type" value="Genomic_DNA"/>
</dbReference>
<proteinExistence type="predicted"/>
<dbReference type="Proteomes" id="UP001152797">
    <property type="component" value="Unassembled WGS sequence"/>
</dbReference>
<dbReference type="OrthoDB" id="408361at2759"/>
<comment type="caution">
    <text evidence="1">The sequence shown here is derived from an EMBL/GenBank/DDBJ whole genome shotgun (WGS) entry which is preliminary data.</text>
</comment>
<protein>
    <submittedName>
        <fullName evidence="1">Uncharacterized protein</fullName>
    </submittedName>
</protein>